<organism evidence="2 3">
    <name type="scientific">Exophiala aquamarina CBS 119918</name>
    <dbReference type="NCBI Taxonomy" id="1182545"/>
    <lineage>
        <taxon>Eukaryota</taxon>
        <taxon>Fungi</taxon>
        <taxon>Dikarya</taxon>
        <taxon>Ascomycota</taxon>
        <taxon>Pezizomycotina</taxon>
        <taxon>Eurotiomycetes</taxon>
        <taxon>Chaetothyriomycetidae</taxon>
        <taxon>Chaetothyriales</taxon>
        <taxon>Herpotrichiellaceae</taxon>
        <taxon>Exophiala</taxon>
    </lineage>
</organism>
<dbReference type="EMBL" id="AMGV01000019">
    <property type="protein sequence ID" value="KEF52125.1"/>
    <property type="molecule type" value="Genomic_DNA"/>
</dbReference>
<protein>
    <submittedName>
        <fullName evidence="2">Uncharacterized protein</fullName>
    </submittedName>
</protein>
<dbReference type="HOGENOM" id="CLU_1266892_0_0_1"/>
<keyword evidence="1" id="KW-1133">Transmembrane helix</keyword>
<accession>A0A072P956</accession>
<evidence type="ECO:0000256" key="1">
    <source>
        <dbReference type="SAM" id="Phobius"/>
    </source>
</evidence>
<dbReference type="RefSeq" id="XP_013254715.1">
    <property type="nucleotide sequence ID" value="XM_013399261.1"/>
</dbReference>
<dbReference type="InterPro" id="IPR051288">
    <property type="entry name" value="Serum_paraoxonase/arylesterase"/>
</dbReference>
<name>A0A072P956_9EURO</name>
<dbReference type="Proteomes" id="UP000027920">
    <property type="component" value="Unassembled WGS sequence"/>
</dbReference>
<sequence length="218" mass="23993">MGQTTASRLSSSIIILIFAALIYTQSGLLWRLVGRADIDKGRLVKWENSKPINNDKCHVIKEMNACEDVKIHYASNTAFAACGDPVERRSWYPCAGMRDAPQRSEASFREYLFKHDLKTGKSTQLELRGLEGDFITHGIDIFSIPESASKVPSAVQGPVAEVRAKYCQIHIFAVNHARDGDSIVIFSHELGSDTVDLVKKVRHPNIKTANGVVATGPG</sequence>
<comment type="caution">
    <text evidence="2">The sequence shown here is derived from an EMBL/GenBank/DDBJ whole genome shotgun (WGS) entry which is preliminary data.</text>
</comment>
<keyword evidence="3" id="KW-1185">Reference proteome</keyword>
<keyword evidence="1" id="KW-0472">Membrane</keyword>
<evidence type="ECO:0000313" key="3">
    <source>
        <dbReference type="Proteomes" id="UP000027920"/>
    </source>
</evidence>
<feature type="transmembrane region" description="Helical" evidence="1">
    <location>
        <begin position="12"/>
        <end position="33"/>
    </location>
</feature>
<dbReference type="PANTHER" id="PTHR11799">
    <property type="entry name" value="PARAOXONASE"/>
    <property type="match status" value="1"/>
</dbReference>
<evidence type="ECO:0000313" key="2">
    <source>
        <dbReference type="EMBL" id="KEF52125.1"/>
    </source>
</evidence>
<dbReference type="Gene3D" id="2.120.10.30">
    <property type="entry name" value="TolB, C-terminal domain"/>
    <property type="match status" value="1"/>
</dbReference>
<proteinExistence type="predicted"/>
<dbReference type="AlphaFoldDB" id="A0A072P956"/>
<gene>
    <name evidence="2" type="ORF">A1O9_11751</name>
</gene>
<dbReference type="PANTHER" id="PTHR11799:SF12">
    <property type="entry name" value="PARAOXONASE-RELATED"/>
    <property type="match status" value="1"/>
</dbReference>
<reference evidence="2 3" key="1">
    <citation type="submission" date="2013-03" db="EMBL/GenBank/DDBJ databases">
        <title>The Genome Sequence of Exophiala aquamarina CBS 119918.</title>
        <authorList>
            <consortium name="The Broad Institute Genomics Platform"/>
            <person name="Cuomo C."/>
            <person name="de Hoog S."/>
            <person name="Gorbushina A."/>
            <person name="Walker B."/>
            <person name="Young S.K."/>
            <person name="Zeng Q."/>
            <person name="Gargeya S."/>
            <person name="Fitzgerald M."/>
            <person name="Haas B."/>
            <person name="Abouelleil A."/>
            <person name="Allen A.W."/>
            <person name="Alvarado L."/>
            <person name="Arachchi H.M."/>
            <person name="Berlin A.M."/>
            <person name="Chapman S.B."/>
            <person name="Gainer-Dewar J."/>
            <person name="Goldberg J."/>
            <person name="Griggs A."/>
            <person name="Gujja S."/>
            <person name="Hansen M."/>
            <person name="Howarth C."/>
            <person name="Imamovic A."/>
            <person name="Ireland A."/>
            <person name="Larimer J."/>
            <person name="McCowan C."/>
            <person name="Murphy C."/>
            <person name="Pearson M."/>
            <person name="Poon T.W."/>
            <person name="Priest M."/>
            <person name="Roberts A."/>
            <person name="Saif S."/>
            <person name="Shea T."/>
            <person name="Sisk P."/>
            <person name="Sykes S."/>
            <person name="Wortman J."/>
            <person name="Nusbaum C."/>
            <person name="Birren B."/>
        </authorList>
    </citation>
    <scope>NUCLEOTIDE SEQUENCE [LARGE SCALE GENOMIC DNA]</scope>
    <source>
        <strain evidence="2 3">CBS 119918</strain>
    </source>
</reference>
<dbReference type="VEuPathDB" id="FungiDB:A1O9_11751"/>
<dbReference type="InterPro" id="IPR011042">
    <property type="entry name" value="6-blade_b-propeller_TolB-like"/>
</dbReference>
<keyword evidence="1" id="KW-0812">Transmembrane</keyword>
<dbReference type="GeneID" id="25286648"/>
<dbReference type="OrthoDB" id="5307922at2759"/>